<evidence type="ECO:0000313" key="2">
    <source>
        <dbReference type="Proteomes" id="UP000654947"/>
    </source>
</evidence>
<gene>
    <name evidence="1" type="ORF">GCM10007147_36710</name>
</gene>
<proteinExistence type="predicted"/>
<reference evidence="1 2" key="1">
    <citation type="journal article" date="2014" name="Int. J. Syst. Evol. Microbiol.">
        <title>Complete genome sequence of Corynebacterium casei LMG S-19264T (=DSM 44701T), isolated from a smear-ripened cheese.</title>
        <authorList>
            <consortium name="US DOE Joint Genome Institute (JGI-PGF)"/>
            <person name="Walter F."/>
            <person name="Albersmeier A."/>
            <person name="Kalinowski J."/>
            <person name="Ruckert C."/>
        </authorList>
    </citation>
    <scope>NUCLEOTIDE SEQUENCE [LARGE SCALE GENOMIC DNA]</scope>
    <source>
        <strain evidence="1 2">KCTC 19473</strain>
    </source>
</reference>
<accession>A0A919CKD2</accession>
<dbReference type="Proteomes" id="UP000654947">
    <property type="component" value="Unassembled WGS sequence"/>
</dbReference>
<evidence type="ECO:0000313" key="1">
    <source>
        <dbReference type="EMBL" id="GHD32767.1"/>
    </source>
</evidence>
<name>A0A919CKD2_9ACTN</name>
<organism evidence="1 2">
    <name type="scientific">Nocardiopsis kunsanensis</name>
    <dbReference type="NCBI Taxonomy" id="141693"/>
    <lineage>
        <taxon>Bacteria</taxon>
        <taxon>Bacillati</taxon>
        <taxon>Actinomycetota</taxon>
        <taxon>Actinomycetes</taxon>
        <taxon>Streptosporangiales</taxon>
        <taxon>Nocardiopsidaceae</taxon>
        <taxon>Nocardiopsis</taxon>
    </lineage>
</organism>
<sequence length="66" mass="7141">MVRPRAHGPDPGLYTPERLSGLPATVRTVAMPDDNHYSSLFGPTSALVAEEVHTLVEETVQVQGEL</sequence>
<protein>
    <submittedName>
        <fullName evidence="1">Uncharacterized protein</fullName>
    </submittedName>
</protein>
<dbReference type="EMBL" id="BMXL01000024">
    <property type="protein sequence ID" value="GHD32767.1"/>
    <property type="molecule type" value="Genomic_DNA"/>
</dbReference>
<keyword evidence="2" id="KW-1185">Reference proteome</keyword>
<comment type="caution">
    <text evidence="1">The sequence shown here is derived from an EMBL/GenBank/DDBJ whole genome shotgun (WGS) entry which is preliminary data.</text>
</comment>
<dbReference type="AlphaFoldDB" id="A0A919CKD2"/>